<dbReference type="SUPFAM" id="SSF49562">
    <property type="entry name" value="C2 domain (Calcium/lipid-binding domain, CaLB)"/>
    <property type="match status" value="1"/>
</dbReference>
<dbReference type="PANTHER" id="PTHR32246">
    <property type="entry name" value="INGRESSION PROTEIN FIC1"/>
    <property type="match status" value="1"/>
</dbReference>
<feature type="domain" description="C2" evidence="1">
    <location>
        <begin position="1"/>
        <end position="109"/>
    </location>
</feature>
<proteinExistence type="predicted"/>
<keyword evidence="3" id="KW-1185">Reference proteome</keyword>
<organism evidence="2 3">
    <name type="scientific">Handroanthus impetiginosus</name>
    <dbReference type="NCBI Taxonomy" id="429701"/>
    <lineage>
        <taxon>Eukaryota</taxon>
        <taxon>Viridiplantae</taxon>
        <taxon>Streptophyta</taxon>
        <taxon>Embryophyta</taxon>
        <taxon>Tracheophyta</taxon>
        <taxon>Spermatophyta</taxon>
        <taxon>Magnoliopsida</taxon>
        <taxon>eudicotyledons</taxon>
        <taxon>Gunneridae</taxon>
        <taxon>Pentapetalae</taxon>
        <taxon>asterids</taxon>
        <taxon>lamiids</taxon>
        <taxon>Lamiales</taxon>
        <taxon>Bignoniaceae</taxon>
        <taxon>Crescentiina</taxon>
        <taxon>Tabebuia alliance</taxon>
        <taxon>Handroanthus</taxon>
    </lineage>
</organism>
<dbReference type="InterPro" id="IPR035892">
    <property type="entry name" value="C2_domain_sf"/>
</dbReference>
<dbReference type="PROSITE" id="PS50004">
    <property type="entry name" value="C2"/>
    <property type="match status" value="1"/>
</dbReference>
<dbReference type="InterPro" id="IPR000008">
    <property type="entry name" value="C2_dom"/>
</dbReference>
<dbReference type="PANTHER" id="PTHR32246:SF17">
    <property type="entry name" value="BON1-ASSOCIATED PROTEIN 2"/>
    <property type="match status" value="1"/>
</dbReference>
<name>A0A2G9HWV2_9LAMI</name>
<dbReference type="CDD" id="cd04051">
    <property type="entry name" value="C2_SRC2_like"/>
    <property type="match status" value="1"/>
</dbReference>
<dbReference type="Gene3D" id="2.60.40.150">
    <property type="entry name" value="C2 domain"/>
    <property type="match status" value="1"/>
</dbReference>
<evidence type="ECO:0000313" key="2">
    <source>
        <dbReference type="EMBL" id="PIN21996.1"/>
    </source>
</evidence>
<evidence type="ECO:0000259" key="1">
    <source>
        <dbReference type="PROSITE" id="PS50004"/>
    </source>
</evidence>
<dbReference type="OrthoDB" id="884464at2759"/>
<dbReference type="InterPro" id="IPR044750">
    <property type="entry name" value="C2_SRC2/BAP"/>
</dbReference>
<gene>
    <name evidence="2" type="ORF">CDL12_05296</name>
</gene>
<dbReference type="SMART" id="SM00239">
    <property type="entry name" value="C2"/>
    <property type="match status" value="1"/>
</dbReference>
<accession>A0A2G9HWV2</accession>
<sequence>MEKPSSKTIEITIISAEGLLINKKQPAKKTNLFITVKTDPFNSRSTGLGHEGGSSPAWNEKLVMELPVHARFITVEARSASRIIATANIPVSDFAGGHLPENYLSFLSYRLRDASGEKNGIINLSVKVNGTGNGRCAASCSRQWMGVQAVGNKVSGGIVTGIPAAYRY</sequence>
<dbReference type="EMBL" id="NKXS01000844">
    <property type="protein sequence ID" value="PIN21996.1"/>
    <property type="molecule type" value="Genomic_DNA"/>
</dbReference>
<dbReference type="Pfam" id="PF00168">
    <property type="entry name" value="C2"/>
    <property type="match status" value="1"/>
</dbReference>
<comment type="caution">
    <text evidence="2">The sequence shown here is derived from an EMBL/GenBank/DDBJ whole genome shotgun (WGS) entry which is preliminary data.</text>
</comment>
<dbReference type="STRING" id="429701.A0A2G9HWV2"/>
<reference evidence="3" key="1">
    <citation type="journal article" date="2018" name="Gigascience">
        <title>Genome assembly of the Pink Ipe (Handroanthus impetiginosus, Bignoniaceae), a highly valued, ecologically keystone Neotropical timber forest tree.</title>
        <authorList>
            <person name="Silva-Junior O.B."/>
            <person name="Grattapaglia D."/>
            <person name="Novaes E."/>
            <person name="Collevatti R.G."/>
        </authorList>
    </citation>
    <scope>NUCLEOTIDE SEQUENCE [LARGE SCALE GENOMIC DNA]</scope>
    <source>
        <strain evidence="3">cv. UFG-1</strain>
    </source>
</reference>
<dbReference type="AlphaFoldDB" id="A0A2G9HWV2"/>
<evidence type="ECO:0000313" key="3">
    <source>
        <dbReference type="Proteomes" id="UP000231279"/>
    </source>
</evidence>
<protein>
    <recommendedName>
        <fullName evidence="1">C2 domain-containing protein</fullName>
    </recommendedName>
</protein>
<dbReference type="GO" id="GO:0006952">
    <property type="term" value="P:defense response"/>
    <property type="evidence" value="ECO:0007669"/>
    <property type="project" value="InterPro"/>
</dbReference>
<dbReference type="Proteomes" id="UP000231279">
    <property type="component" value="Unassembled WGS sequence"/>
</dbReference>